<sequence length="156" mass="19152">MVTFAIMRRILKAKKLYEIDIIPQFEKQNKQYLQYKSFNNQKINHSIPSYKFHENEEDLTVVYPNNEKTVQYFESEKQKLLKQQSEDIYREQLRKLDEQFVHRVQYNLKLSKETFSRNQIFYQSLRINRFVEKQNPLKGCIQFKIIEDSVQKMEEQ</sequence>
<dbReference type="EMBL" id="KI546135">
    <property type="protein sequence ID" value="EST43512.1"/>
    <property type="molecule type" value="Genomic_DNA"/>
</dbReference>
<gene>
    <name evidence="1" type="ORF">SS50377_16546</name>
    <name evidence="2" type="ORF">SS50377_20822</name>
</gene>
<dbReference type="Proteomes" id="UP000018208">
    <property type="component" value="Unassembled WGS sequence"/>
</dbReference>
<evidence type="ECO:0000313" key="1">
    <source>
        <dbReference type="EMBL" id="EST43512.1"/>
    </source>
</evidence>
<proteinExistence type="predicted"/>
<name>V6LG62_9EUKA</name>
<dbReference type="AlphaFoldDB" id="V6LG62"/>
<accession>V6LG62</accession>
<dbReference type="VEuPathDB" id="GiardiaDB:SS50377_20822"/>
<evidence type="ECO:0000313" key="3">
    <source>
        <dbReference type="Proteomes" id="UP000018208"/>
    </source>
</evidence>
<protein>
    <submittedName>
        <fullName evidence="1">Uncharacterized protein</fullName>
    </submittedName>
</protein>
<dbReference type="EMBL" id="AUWU02000001">
    <property type="protein sequence ID" value="KAH0577469.1"/>
    <property type="molecule type" value="Genomic_DNA"/>
</dbReference>
<reference evidence="1 2" key="1">
    <citation type="journal article" date="2014" name="PLoS Genet.">
        <title>The Genome of Spironucleus salmonicida Highlights a Fish Pathogen Adapted to Fluctuating Environments.</title>
        <authorList>
            <person name="Xu F."/>
            <person name="Jerlstrom-Hultqvist J."/>
            <person name="Einarsson E."/>
            <person name="Astvaldsson A."/>
            <person name="Svard S.G."/>
            <person name="Andersson J.O."/>
        </authorList>
    </citation>
    <scope>NUCLEOTIDE SEQUENCE</scope>
    <source>
        <strain evidence="2">ATCC 50377</strain>
    </source>
</reference>
<evidence type="ECO:0000313" key="2">
    <source>
        <dbReference type="EMBL" id="KAH0577469.1"/>
    </source>
</evidence>
<reference evidence="2" key="2">
    <citation type="submission" date="2020-12" db="EMBL/GenBank/DDBJ databases">
        <title>New Spironucleus salmonicida genome in near-complete chromosomes.</title>
        <authorList>
            <person name="Xu F."/>
            <person name="Kurt Z."/>
            <person name="Jimenez-Gonzalez A."/>
            <person name="Astvaldsson A."/>
            <person name="Andersson J.O."/>
            <person name="Svard S.G."/>
        </authorList>
    </citation>
    <scope>NUCLEOTIDE SEQUENCE</scope>
    <source>
        <strain evidence="2">ATCC 50377</strain>
    </source>
</reference>
<organism evidence="1">
    <name type="scientific">Spironucleus salmonicida</name>
    <dbReference type="NCBI Taxonomy" id="348837"/>
    <lineage>
        <taxon>Eukaryota</taxon>
        <taxon>Metamonada</taxon>
        <taxon>Diplomonadida</taxon>
        <taxon>Hexamitidae</taxon>
        <taxon>Hexamitinae</taxon>
        <taxon>Spironucleus</taxon>
    </lineage>
</organism>
<keyword evidence="3" id="KW-1185">Reference proteome</keyword>